<dbReference type="PANTHER" id="PTHR33064:SF37">
    <property type="entry name" value="RIBONUCLEASE H"/>
    <property type="match status" value="1"/>
</dbReference>
<feature type="compositionally biased region" description="Gly residues" evidence="1">
    <location>
        <begin position="73"/>
        <end position="83"/>
    </location>
</feature>
<dbReference type="AlphaFoldDB" id="A0AAE1X776"/>
<feature type="compositionally biased region" description="Gly residues" evidence="1">
    <location>
        <begin position="117"/>
        <end position="141"/>
    </location>
</feature>
<accession>A0AAE1X776</accession>
<evidence type="ECO:0000313" key="3">
    <source>
        <dbReference type="Proteomes" id="UP001289374"/>
    </source>
</evidence>
<feature type="compositionally biased region" description="Gly residues" evidence="1">
    <location>
        <begin position="1"/>
        <end position="49"/>
    </location>
</feature>
<dbReference type="PANTHER" id="PTHR33064">
    <property type="entry name" value="POL PROTEIN"/>
    <property type="match status" value="1"/>
</dbReference>
<sequence>MDGEGGTGEGGRWGAPATGGAGWGGIGWGKGGGACEKGERGGGGLGGRRGGGRWGRRREGEREGDDGERGAGAATGGEEGGGAGEKRGQEGGVATGKGGSWGGLRAGGRWGAPATGRGPGGATLGLKVGAGDGDGGGGDGDVGGGKEYIEIPRIFKEFAKVRAPDPIRIPRIGVAGRENESMTLELSFLEDHKPWEKKGADILLGILIDETSIELQEYVVDKIRNFSDVLKDKKHLQNFLGVVNFAGIFIKDLVKYRKDFLPLLREIESLKEMGGNSHVKGSGAETVSNLPKLAIPQDDDELLIYTNANDFRWVALLMKKTNTGEEACRYARGLFPNNKHKCGTSTRKNYLRFGRLLRNSLYFYLLKNSL</sequence>
<evidence type="ECO:0000313" key="2">
    <source>
        <dbReference type="EMBL" id="KAK4406381.1"/>
    </source>
</evidence>
<feature type="compositionally biased region" description="Gly residues" evidence="1">
    <location>
        <begin position="90"/>
        <end position="110"/>
    </location>
</feature>
<keyword evidence="3" id="KW-1185">Reference proteome</keyword>
<dbReference type="InterPro" id="IPR051320">
    <property type="entry name" value="Viral_Replic_Matur_Polypro"/>
</dbReference>
<protein>
    <submittedName>
        <fullName evidence="2">Uncharacterized protein</fullName>
    </submittedName>
</protein>
<feature type="region of interest" description="Disordered" evidence="1">
    <location>
        <begin position="1"/>
        <end position="141"/>
    </location>
</feature>
<dbReference type="EMBL" id="JACGWL010000003">
    <property type="protein sequence ID" value="KAK4406381.1"/>
    <property type="molecule type" value="Genomic_DNA"/>
</dbReference>
<reference evidence="2" key="1">
    <citation type="submission" date="2020-06" db="EMBL/GenBank/DDBJ databases">
        <authorList>
            <person name="Li T."/>
            <person name="Hu X."/>
            <person name="Zhang T."/>
            <person name="Song X."/>
            <person name="Zhang H."/>
            <person name="Dai N."/>
            <person name="Sheng W."/>
            <person name="Hou X."/>
            <person name="Wei L."/>
        </authorList>
    </citation>
    <scope>NUCLEOTIDE SEQUENCE</scope>
    <source>
        <strain evidence="2">K16</strain>
        <tissue evidence="2">Leaf</tissue>
    </source>
</reference>
<organism evidence="2 3">
    <name type="scientific">Sesamum angolense</name>
    <dbReference type="NCBI Taxonomy" id="2727404"/>
    <lineage>
        <taxon>Eukaryota</taxon>
        <taxon>Viridiplantae</taxon>
        <taxon>Streptophyta</taxon>
        <taxon>Embryophyta</taxon>
        <taxon>Tracheophyta</taxon>
        <taxon>Spermatophyta</taxon>
        <taxon>Magnoliopsida</taxon>
        <taxon>eudicotyledons</taxon>
        <taxon>Gunneridae</taxon>
        <taxon>Pentapetalae</taxon>
        <taxon>asterids</taxon>
        <taxon>lamiids</taxon>
        <taxon>Lamiales</taxon>
        <taxon>Pedaliaceae</taxon>
        <taxon>Sesamum</taxon>
    </lineage>
</organism>
<evidence type="ECO:0000256" key="1">
    <source>
        <dbReference type="SAM" id="MobiDB-lite"/>
    </source>
</evidence>
<name>A0AAE1X776_9LAMI</name>
<dbReference type="InterPro" id="IPR043502">
    <property type="entry name" value="DNA/RNA_pol_sf"/>
</dbReference>
<comment type="caution">
    <text evidence="2">The sequence shown here is derived from an EMBL/GenBank/DDBJ whole genome shotgun (WGS) entry which is preliminary data.</text>
</comment>
<gene>
    <name evidence="2" type="ORF">Sango_0644600</name>
</gene>
<dbReference type="SUPFAM" id="SSF56672">
    <property type="entry name" value="DNA/RNA polymerases"/>
    <property type="match status" value="1"/>
</dbReference>
<dbReference type="Proteomes" id="UP001289374">
    <property type="component" value="Unassembled WGS sequence"/>
</dbReference>
<proteinExistence type="predicted"/>
<reference evidence="2" key="2">
    <citation type="journal article" date="2024" name="Plant">
        <title>Genomic evolution and insights into agronomic trait innovations of Sesamum species.</title>
        <authorList>
            <person name="Miao H."/>
            <person name="Wang L."/>
            <person name="Qu L."/>
            <person name="Liu H."/>
            <person name="Sun Y."/>
            <person name="Le M."/>
            <person name="Wang Q."/>
            <person name="Wei S."/>
            <person name="Zheng Y."/>
            <person name="Lin W."/>
            <person name="Duan Y."/>
            <person name="Cao H."/>
            <person name="Xiong S."/>
            <person name="Wang X."/>
            <person name="Wei L."/>
            <person name="Li C."/>
            <person name="Ma Q."/>
            <person name="Ju M."/>
            <person name="Zhao R."/>
            <person name="Li G."/>
            <person name="Mu C."/>
            <person name="Tian Q."/>
            <person name="Mei H."/>
            <person name="Zhang T."/>
            <person name="Gao T."/>
            <person name="Zhang H."/>
        </authorList>
    </citation>
    <scope>NUCLEOTIDE SEQUENCE</scope>
    <source>
        <strain evidence="2">K16</strain>
    </source>
</reference>